<dbReference type="Proteomes" id="UP000247727">
    <property type="component" value="Unassembled WGS sequence"/>
</dbReference>
<gene>
    <name evidence="2" type="ORF">C8J30_10247</name>
</gene>
<reference evidence="2 3" key="1">
    <citation type="submission" date="2018-06" db="EMBL/GenBank/DDBJ databases">
        <title>Genomic Encyclopedia of Type Strains, Phase III (KMG-III): the genomes of soil and plant-associated and newly described type strains.</title>
        <authorList>
            <person name="Whitman W."/>
        </authorList>
    </citation>
    <scope>NUCLEOTIDE SEQUENCE [LARGE SCALE GENOMIC DNA]</scope>
    <source>
        <strain evidence="2 3">JA737</strain>
    </source>
</reference>
<evidence type="ECO:0000256" key="1">
    <source>
        <dbReference type="SAM" id="Phobius"/>
    </source>
</evidence>
<feature type="transmembrane region" description="Helical" evidence="1">
    <location>
        <begin position="57"/>
        <end position="75"/>
    </location>
</feature>
<feature type="transmembrane region" description="Helical" evidence="1">
    <location>
        <begin position="24"/>
        <end position="45"/>
    </location>
</feature>
<keyword evidence="1" id="KW-1133">Transmembrane helix</keyword>
<comment type="caution">
    <text evidence="2">The sequence shown here is derived from an EMBL/GenBank/DDBJ whole genome shotgun (WGS) entry which is preliminary data.</text>
</comment>
<dbReference type="RefSeq" id="WP_110804350.1">
    <property type="nucleotide sequence ID" value="NZ_QJTK01000002.1"/>
</dbReference>
<dbReference type="AlphaFoldDB" id="A0A318UF41"/>
<sequence>MLLSLAAKVVDAVRQGALPQPLRFVLMVADLAMIGLVTPVALSKLGEMAKAAAPGDWMPGAAIGLYVLVAAWLAVTSLRSLRRS</sequence>
<keyword evidence="1" id="KW-0812">Transmembrane</keyword>
<evidence type="ECO:0000313" key="3">
    <source>
        <dbReference type="Proteomes" id="UP000247727"/>
    </source>
</evidence>
<accession>A0A318UF41</accession>
<dbReference type="OrthoDB" id="7689824at2"/>
<evidence type="ECO:0000313" key="2">
    <source>
        <dbReference type="EMBL" id="PYF11737.1"/>
    </source>
</evidence>
<organism evidence="2 3">
    <name type="scientific">Rhodobacter viridis</name>
    <dbReference type="NCBI Taxonomy" id="1054202"/>
    <lineage>
        <taxon>Bacteria</taxon>
        <taxon>Pseudomonadati</taxon>
        <taxon>Pseudomonadota</taxon>
        <taxon>Alphaproteobacteria</taxon>
        <taxon>Rhodobacterales</taxon>
        <taxon>Rhodobacter group</taxon>
        <taxon>Rhodobacter</taxon>
    </lineage>
</organism>
<dbReference type="EMBL" id="QJTK01000002">
    <property type="protein sequence ID" value="PYF11737.1"/>
    <property type="molecule type" value="Genomic_DNA"/>
</dbReference>
<protein>
    <submittedName>
        <fullName evidence="2">Uncharacterized protein</fullName>
    </submittedName>
</protein>
<keyword evidence="3" id="KW-1185">Reference proteome</keyword>
<name>A0A318UF41_9RHOB</name>
<keyword evidence="1" id="KW-0472">Membrane</keyword>
<proteinExistence type="predicted"/>